<feature type="non-terminal residue" evidence="3">
    <location>
        <position position="1"/>
    </location>
</feature>
<name>M2RE02_CERS8</name>
<reference evidence="3 4" key="1">
    <citation type="journal article" date="2012" name="Proc. Natl. Acad. Sci. U.S.A.">
        <title>Comparative genomics of Ceriporiopsis subvermispora and Phanerochaete chrysosporium provide insight into selective ligninolysis.</title>
        <authorList>
            <person name="Fernandez-Fueyo E."/>
            <person name="Ruiz-Duenas F.J."/>
            <person name="Ferreira P."/>
            <person name="Floudas D."/>
            <person name="Hibbett D.S."/>
            <person name="Canessa P."/>
            <person name="Larrondo L.F."/>
            <person name="James T.Y."/>
            <person name="Seelenfreund D."/>
            <person name="Lobos S."/>
            <person name="Polanco R."/>
            <person name="Tello M."/>
            <person name="Honda Y."/>
            <person name="Watanabe T."/>
            <person name="Watanabe T."/>
            <person name="Ryu J.S."/>
            <person name="Kubicek C.P."/>
            <person name="Schmoll M."/>
            <person name="Gaskell J."/>
            <person name="Hammel K.E."/>
            <person name="St John F.J."/>
            <person name="Vanden Wymelenberg A."/>
            <person name="Sabat G."/>
            <person name="Splinter BonDurant S."/>
            <person name="Syed K."/>
            <person name="Yadav J.S."/>
            <person name="Doddapaneni H."/>
            <person name="Subramanian V."/>
            <person name="Lavin J.L."/>
            <person name="Oguiza J.A."/>
            <person name="Perez G."/>
            <person name="Pisabarro A.G."/>
            <person name="Ramirez L."/>
            <person name="Santoyo F."/>
            <person name="Master E."/>
            <person name="Coutinho P.M."/>
            <person name="Henrissat B."/>
            <person name="Lombard V."/>
            <person name="Magnuson J.K."/>
            <person name="Kuees U."/>
            <person name="Hori C."/>
            <person name="Igarashi K."/>
            <person name="Samejima M."/>
            <person name="Held B.W."/>
            <person name="Barry K.W."/>
            <person name="LaButti K.M."/>
            <person name="Lapidus A."/>
            <person name="Lindquist E.A."/>
            <person name="Lucas S.M."/>
            <person name="Riley R."/>
            <person name="Salamov A.A."/>
            <person name="Hoffmeister D."/>
            <person name="Schwenk D."/>
            <person name="Hadar Y."/>
            <person name="Yarden O."/>
            <person name="de Vries R.P."/>
            <person name="Wiebenga A."/>
            <person name="Stenlid J."/>
            <person name="Eastwood D."/>
            <person name="Grigoriev I.V."/>
            <person name="Berka R.M."/>
            <person name="Blanchette R.A."/>
            <person name="Kersten P."/>
            <person name="Martinez A.T."/>
            <person name="Vicuna R."/>
            <person name="Cullen D."/>
        </authorList>
    </citation>
    <scope>NUCLEOTIDE SEQUENCE [LARGE SCALE GENOMIC DNA]</scope>
    <source>
        <strain evidence="3 4">B</strain>
    </source>
</reference>
<dbReference type="InterPro" id="IPR007111">
    <property type="entry name" value="NACHT_NTPase"/>
</dbReference>
<dbReference type="PANTHER" id="PTHR10039">
    <property type="entry name" value="AMELOGENIN"/>
    <property type="match status" value="1"/>
</dbReference>
<dbReference type="EMBL" id="KB445797">
    <property type="protein sequence ID" value="EMD36682.1"/>
    <property type="molecule type" value="Genomic_DNA"/>
</dbReference>
<feature type="non-terminal residue" evidence="3">
    <location>
        <position position="114"/>
    </location>
</feature>
<dbReference type="PROSITE" id="PS50837">
    <property type="entry name" value="NACHT"/>
    <property type="match status" value="1"/>
</dbReference>
<dbReference type="PANTHER" id="PTHR10039:SF14">
    <property type="entry name" value="NACHT DOMAIN-CONTAINING PROTEIN"/>
    <property type="match status" value="1"/>
</dbReference>
<dbReference type="InterPro" id="IPR027417">
    <property type="entry name" value="P-loop_NTPase"/>
</dbReference>
<accession>M2RE02</accession>
<gene>
    <name evidence="3" type="ORF">CERSUDRAFT_26829</name>
</gene>
<sequence>IYGPAGAGKSAIARAISEALAESGHLGASFFFQRGDPECSNPYLVFPTIAYQLGYSRPSLMTRIVDAVKRYTQDGQTQGIAGQAQHLFINILRACVDEVPLVLVLDGIDECSNS</sequence>
<dbReference type="SUPFAM" id="SSF52540">
    <property type="entry name" value="P-loop containing nucleoside triphosphate hydrolases"/>
    <property type="match status" value="1"/>
</dbReference>
<organism evidence="3 4">
    <name type="scientific">Ceriporiopsis subvermispora (strain B)</name>
    <name type="common">White-rot fungus</name>
    <name type="synonym">Gelatoporia subvermispora</name>
    <dbReference type="NCBI Taxonomy" id="914234"/>
    <lineage>
        <taxon>Eukaryota</taxon>
        <taxon>Fungi</taxon>
        <taxon>Dikarya</taxon>
        <taxon>Basidiomycota</taxon>
        <taxon>Agaricomycotina</taxon>
        <taxon>Agaricomycetes</taxon>
        <taxon>Polyporales</taxon>
        <taxon>Gelatoporiaceae</taxon>
        <taxon>Gelatoporia</taxon>
    </lineage>
</organism>
<keyword evidence="4" id="KW-1185">Reference proteome</keyword>
<dbReference type="AlphaFoldDB" id="M2RE02"/>
<evidence type="ECO:0000256" key="1">
    <source>
        <dbReference type="ARBA" id="ARBA00022737"/>
    </source>
</evidence>
<evidence type="ECO:0000313" key="4">
    <source>
        <dbReference type="Proteomes" id="UP000016930"/>
    </source>
</evidence>
<dbReference type="HOGENOM" id="CLU_000288_6_8_1"/>
<keyword evidence="1" id="KW-0677">Repeat</keyword>
<dbReference type="Proteomes" id="UP000016930">
    <property type="component" value="Unassembled WGS sequence"/>
</dbReference>
<dbReference type="OrthoDB" id="163438at2759"/>
<dbReference type="Pfam" id="PF24883">
    <property type="entry name" value="NPHP3_N"/>
    <property type="match status" value="1"/>
</dbReference>
<dbReference type="Gene3D" id="3.40.50.300">
    <property type="entry name" value="P-loop containing nucleotide triphosphate hydrolases"/>
    <property type="match status" value="1"/>
</dbReference>
<evidence type="ECO:0000313" key="3">
    <source>
        <dbReference type="EMBL" id="EMD36682.1"/>
    </source>
</evidence>
<feature type="domain" description="NACHT" evidence="2">
    <location>
        <begin position="1"/>
        <end position="114"/>
    </location>
</feature>
<dbReference type="STRING" id="914234.M2RE02"/>
<evidence type="ECO:0000259" key="2">
    <source>
        <dbReference type="PROSITE" id="PS50837"/>
    </source>
</evidence>
<dbReference type="InterPro" id="IPR056884">
    <property type="entry name" value="NPHP3-like_N"/>
</dbReference>
<proteinExistence type="predicted"/>
<protein>
    <recommendedName>
        <fullName evidence="2">NACHT domain-containing protein</fullName>
    </recommendedName>
</protein>